<name>A0A0C9XZ25_9AGAR</name>
<feature type="region of interest" description="Disordered" evidence="1">
    <location>
        <begin position="502"/>
        <end position="525"/>
    </location>
</feature>
<organism evidence="4 5">
    <name type="scientific">Laccaria amethystina LaAM-08-1</name>
    <dbReference type="NCBI Taxonomy" id="1095629"/>
    <lineage>
        <taxon>Eukaryota</taxon>
        <taxon>Fungi</taxon>
        <taxon>Dikarya</taxon>
        <taxon>Basidiomycota</taxon>
        <taxon>Agaricomycotina</taxon>
        <taxon>Agaricomycetes</taxon>
        <taxon>Agaricomycetidae</taxon>
        <taxon>Agaricales</taxon>
        <taxon>Agaricineae</taxon>
        <taxon>Hydnangiaceae</taxon>
        <taxon>Laccaria</taxon>
    </lineage>
</organism>
<feature type="compositionally biased region" description="Low complexity" evidence="1">
    <location>
        <begin position="10"/>
        <end position="22"/>
    </location>
</feature>
<evidence type="ECO:0000256" key="2">
    <source>
        <dbReference type="SAM" id="Phobius"/>
    </source>
</evidence>
<dbReference type="Proteomes" id="UP000054477">
    <property type="component" value="Unassembled WGS sequence"/>
</dbReference>
<dbReference type="EMBL" id="KN838550">
    <property type="protein sequence ID" value="KIK06924.1"/>
    <property type="molecule type" value="Genomic_DNA"/>
</dbReference>
<evidence type="ECO:0000259" key="3">
    <source>
        <dbReference type="Pfam" id="PF24016"/>
    </source>
</evidence>
<feature type="region of interest" description="Disordered" evidence="1">
    <location>
        <begin position="1"/>
        <end position="41"/>
    </location>
</feature>
<reference evidence="4 5" key="1">
    <citation type="submission" date="2014-04" db="EMBL/GenBank/DDBJ databases">
        <authorList>
            <consortium name="DOE Joint Genome Institute"/>
            <person name="Kuo A."/>
            <person name="Kohler A."/>
            <person name="Nagy L.G."/>
            <person name="Floudas D."/>
            <person name="Copeland A."/>
            <person name="Barry K.W."/>
            <person name="Cichocki N."/>
            <person name="Veneault-Fourrey C."/>
            <person name="LaButti K."/>
            <person name="Lindquist E.A."/>
            <person name="Lipzen A."/>
            <person name="Lundell T."/>
            <person name="Morin E."/>
            <person name="Murat C."/>
            <person name="Sun H."/>
            <person name="Tunlid A."/>
            <person name="Henrissat B."/>
            <person name="Grigoriev I.V."/>
            <person name="Hibbett D.S."/>
            <person name="Martin F."/>
            <person name="Nordberg H.P."/>
            <person name="Cantor M.N."/>
            <person name="Hua S.X."/>
        </authorList>
    </citation>
    <scope>NUCLEOTIDE SEQUENCE [LARGE SCALE GENOMIC DNA]</scope>
    <source>
        <strain evidence="4 5">LaAM-08-1</strain>
    </source>
</reference>
<keyword evidence="5" id="KW-1185">Reference proteome</keyword>
<evidence type="ECO:0000256" key="1">
    <source>
        <dbReference type="SAM" id="MobiDB-lite"/>
    </source>
</evidence>
<accession>A0A0C9XZ25</accession>
<protein>
    <recommendedName>
        <fullName evidence="3">DUF7330 domain-containing protein</fullName>
    </recommendedName>
</protein>
<dbReference type="OrthoDB" id="5570013at2759"/>
<dbReference type="AlphaFoldDB" id="A0A0C9XZ25"/>
<dbReference type="Pfam" id="PF24016">
    <property type="entry name" value="DUF7330"/>
    <property type="match status" value="1"/>
</dbReference>
<evidence type="ECO:0000313" key="4">
    <source>
        <dbReference type="EMBL" id="KIK06924.1"/>
    </source>
</evidence>
<keyword evidence="2" id="KW-0472">Membrane</keyword>
<evidence type="ECO:0000313" key="5">
    <source>
        <dbReference type="Proteomes" id="UP000054477"/>
    </source>
</evidence>
<keyword evidence="2" id="KW-1133">Transmembrane helix</keyword>
<keyword evidence="2" id="KW-0812">Transmembrane</keyword>
<sequence>MTNSSKPGGQSQREQQPASAQARPPPPYNPTPSQPTTLPNYPIIQPYPIQQPYNPIYVRSGERPGTRFCRAFFVAIIIWLLSGAFIRSFLSLVHWRHHHHHRHHGPGGPGSYAIPPELTLSACVTGSAWSLEPFSPTSYAPQYPPGHSFLPPSAFPYSSQRTFELPLNQGPGGDGTVLLLSRGPMSSGTLDVVVDPEQERGVASVRVTVKYFREDARDVAQACLVERGEGVSGVGVFTPEWWYTGPGVDKQLYMEITIVLPSDESAPLFIKKFETDLPNTLHRLGDLGKTVSFGSISLRGTNASIQVKSVRMDQGSFITKNGGIQGTFNASTSLELKTSNAPIRVDVGLHSTGDSAERRPPAPDFEMSTSNGPIDASINLLSSPNSPSEPHYTIQASTSNSRLNIKFPPLPLFPLSSSSHSPILSLTARTSNAPASVSLYPTYEGRFSLQTTNHGVEVHETKQGGVEGGQGGRRRRVVMQRMGRGGGRRKIEGLVEWVGVGDDKGEEGGKGLNKGKREGEGKGRVDVRSQNALVLLEL</sequence>
<proteinExistence type="predicted"/>
<dbReference type="HOGENOM" id="CLU_037980_2_0_1"/>
<feature type="compositionally biased region" description="Pro residues" evidence="1">
    <location>
        <begin position="23"/>
        <end position="33"/>
    </location>
</feature>
<dbReference type="STRING" id="1095629.A0A0C9XZ25"/>
<feature type="transmembrane region" description="Helical" evidence="2">
    <location>
        <begin position="68"/>
        <end position="90"/>
    </location>
</feature>
<feature type="domain" description="DUF7330" evidence="3">
    <location>
        <begin position="362"/>
        <end position="459"/>
    </location>
</feature>
<gene>
    <name evidence="4" type="ORF">K443DRAFT_88372</name>
</gene>
<reference evidence="5" key="2">
    <citation type="submission" date="2015-01" db="EMBL/GenBank/DDBJ databases">
        <title>Evolutionary Origins and Diversification of the Mycorrhizal Mutualists.</title>
        <authorList>
            <consortium name="DOE Joint Genome Institute"/>
            <consortium name="Mycorrhizal Genomics Consortium"/>
            <person name="Kohler A."/>
            <person name="Kuo A."/>
            <person name="Nagy L.G."/>
            <person name="Floudas D."/>
            <person name="Copeland A."/>
            <person name="Barry K.W."/>
            <person name="Cichocki N."/>
            <person name="Veneault-Fourrey C."/>
            <person name="LaButti K."/>
            <person name="Lindquist E.A."/>
            <person name="Lipzen A."/>
            <person name="Lundell T."/>
            <person name="Morin E."/>
            <person name="Murat C."/>
            <person name="Riley R."/>
            <person name="Ohm R."/>
            <person name="Sun H."/>
            <person name="Tunlid A."/>
            <person name="Henrissat B."/>
            <person name="Grigoriev I.V."/>
            <person name="Hibbett D.S."/>
            <person name="Martin F."/>
        </authorList>
    </citation>
    <scope>NUCLEOTIDE SEQUENCE [LARGE SCALE GENOMIC DNA]</scope>
    <source>
        <strain evidence="5">LaAM-08-1</strain>
    </source>
</reference>
<dbReference type="InterPro" id="IPR055754">
    <property type="entry name" value="DUF7330"/>
</dbReference>